<organism evidence="2 4">
    <name type="scientific">Kaistella antarctica</name>
    <dbReference type="NCBI Taxonomy" id="266748"/>
    <lineage>
        <taxon>Bacteria</taxon>
        <taxon>Pseudomonadati</taxon>
        <taxon>Bacteroidota</taxon>
        <taxon>Flavobacteriia</taxon>
        <taxon>Flavobacteriales</taxon>
        <taxon>Weeksellaceae</taxon>
        <taxon>Chryseobacterium group</taxon>
        <taxon>Kaistella</taxon>
    </lineage>
</organism>
<dbReference type="InterPro" id="IPR027471">
    <property type="entry name" value="YbeD-like_sf"/>
</dbReference>
<dbReference type="InterPro" id="IPR007454">
    <property type="entry name" value="UPF0250_YbeD-like"/>
</dbReference>
<evidence type="ECO:0000313" key="1">
    <source>
        <dbReference type="EMBL" id="KEY19345.1"/>
    </source>
</evidence>
<keyword evidence="3" id="KW-1185">Reference proteome</keyword>
<sequence length="102" mass="11877">MANIIENEDHKSPEDFYVSLQEKLTVNHNFPEDYLFKFIITNEEKKITEIYRVFDDMKFTLSTKESKNAKYVSLSISAFVLDAQQVISIYKKVGEIEGVMSL</sequence>
<evidence type="ECO:0000313" key="3">
    <source>
        <dbReference type="Proteomes" id="UP000028349"/>
    </source>
</evidence>
<proteinExistence type="predicted"/>
<dbReference type="Gene3D" id="3.30.70.260">
    <property type="match status" value="1"/>
</dbReference>
<dbReference type="EMBL" id="JPEP01000002">
    <property type="protein sequence ID" value="KEY19345.1"/>
    <property type="molecule type" value="Genomic_DNA"/>
</dbReference>
<evidence type="ECO:0000313" key="2">
    <source>
        <dbReference type="EMBL" id="VEH98397.1"/>
    </source>
</evidence>
<dbReference type="STRING" id="266748.HY04_13145"/>
<dbReference type="Proteomes" id="UP000028349">
    <property type="component" value="Unassembled WGS sequence"/>
</dbReference>
<protein>
    <submittedName>
        <fullName evidence="2">Uncharacterized conserved protein</fullName>
    </submittedName>
</protein>
<dbReference type="KEGG" id="cant:NCTC13489_00952"/>
<name>A0A3S4YS69_9FLAO</name>
<dbReference type="SUPFAM" id="SSF117991">
    <property type="entry name" value="YbeD/HP0495-like"/>
    <property type="match status" value="1"/>
</dbReference>
<dbReference type="Proteomes" id="UP000270036">
    <property type="component" value="Chromosome"/>
</dbReference>
<dbReference type="AlphaFoldDB" id="A0A3S4YS69"/>
<gene>
    <name evidence="1" type="ORF">HY04_13145</name>
    <name evidence="2" type="ORF">NCTC13489_00952</name>
</gene>
<dbReference type="Pfam" id="PF04359">
    <property type="entry name" value="DUF493"/>
    <property type="match status" value="1"/>
</dbReference>
<accession>A0A3S4YS69</accession>
<reference evidence="1 3" key="1">
    <citation type="submission" date="2014-07" db="EMBL/GenBank/DDBJ databases">
        <authorList>
            <person name="Pisani N.G."/>
            <person name="Newman J.D."/>
        </authorList>
    </citation>
    <scope>NUCLEOTIDE SEQUENCE [LARGE SCALE GENOMIC DNA]</scope>
    <source>
        <strain evidence="1 3">LMG 24720</strain>
    </source>
</reference>
<evidence type="ECO:0000313" key="4">
    <source>
        <dbReference type="Proteomes" id="UP000270036"/>
    </source>
</evidence>
<dbReference type="OrthoDB" id="5616097at2"/>
<dbReference type="RefSeq" id="WP_034720383.1">
    <property type="nucleotide sequence ID" value="NZ_FOIX01000003.1"/>
</dbReference>
<dbReference type="EMBL" id="LR134441">
    <property type="protein sequence ID" value="VEH98397.1"/>
    <property type="molecule type" value="Genomic_DNA"/>
</dbReference>
<reference evidence="2 4" key="2">
    <citation type="submission" date="2018-12" db="EMBL/GenBank/DDBJ databases">
        <authorList>
            <consortium name="Pathogen Informatics"/>
        </authorList>
    </citation>
    <scope>NUCLEOTIDE SEQUENCE [LARGE SCALE GENOMIC DNA]</scope>
    <source>
        <strain evidence="2 4">NCTC13489</strain>
    </source>
</reference>